<feature type="compositionally biased region" description="Low complexity" evidence="1">
    <location>
        <begin position="1385"/>
        <end position="1400"/>
    </location>
</feature>
<feature type="region of interest" description="Disordered" evidence="1">
    <location>
        <begin position="1078"/>
        <end position="1100"/>
    </location>
</feature>
<feature type="region of interest" description="Disordered" evidence="1">
    <location>
        <begin position="1434"/>
        <end position="1460"/>
    </location>
</feature>
<feature type="region of interest" description="Disordered" evidence="1">
    <location>
        <begin position="1634"/>
        <end position="1697"/>
    </location>
</feature>
<keyword evidence="2" id="KW-0732">Signal</keyword>
<dbReference type="InParanoid" id="A0A2R2MU23"/>
<feature type="domain" description="MAM" evidence="3">
    <location>
        <begin position="1057"/>
        <end position="1213"/>
    </location>
</feature>
<dbReference type="PROSITE" id="PS50060">
    <property type="entry name" value="MAM_2"/>
    <property type="match status" value="7"/>
</dbReference>
<dbReference type="STRING" id="7574.A0A2R2MU23"/>
<feature type="domain" description="MAM" evidence="3">
    <location>
        <begin position="26"/>
        <end position="186"/>
    </location>
</feature>
<feature type="compositionally biased region" description="Basic and acidic residues" evidence="1">
    <location>
        <begin position="1686"/>
        <end position="1695"/>
    </location>
</feature>
<evidence type="ECO:0000313" key="4">
    <source>
        <dbReference type="Proteomes" id="UP000085678"/>
    </source>
</evidence>
<dbReference type="Gene3D" id="2.60.120.200">
    <property type="match status" value="7"/>
</dbReference>
<dbReference type="RefSeq" id="XP_023933562.1">
    <property type="nucleotide sequence ID" value="XM_024077794.1"/>
</dbReference>
<dbReference type="PANTHER" id="PTHR23282:SF142">
    <property type="entry name" value="MAM DOMAIN-CONTAINING PROTEIN"/>
    <property type="match status" value="1"/>
</dbReference>
<organism evidence="4 5">
    <name type="scientific">Lingula anatina</name>
    <name type="common">Brachiopod</name>
    <name type="synonym">Lingula unguis</name>
    <dbReference type="NCBI Taxonomy" id="7574"/>
    <lineage>
        <taxon>Eukaryota</taxon>
        <taxon>Metazoa</taxon>
        <taxon>Spiralia</taxon>
        <taxon>Lophotrochozoa</taxon>
        <taxon>Brachiopoda</taxon>
        <taxon>Linguliformea</taxon>
        <taxon>Lingulata</taxon>
        <taxon>Lingulida</taxon>
        <taxon>Linguloidea</taxon>
        <taxon>Lingulidae</taxon>
        <taxon>Lingula</taxon>
    </lineage>
</organism>
<feature type="compositionally biased region" description="Pro residues" evidence="1">
    <location>
        <begin position="517"/>
        <end position="526"/>
    </location>
</feature>
<dbReference type="CDD" id="cd06263">
    <property type="entry name" value="MAM"/>
    <property type="match status" value="7"/>
</dbReference>
<feature type="domain" description="MAM" evidence="3">
    <location>
        <begin position="360"/>
        <end position="518"/>
    </location>
</feature>
<dbReference type="KEGG" id="lak:106157896"/>
<keyword evidence="4" id="KW-1185">Reference proteome</keyword>
<dbReference type="Pfam" id="PF00629">
    <property type="entry name" value="MAM"/>
    <property type="match status" value="7"/>
</dbReference>
<dbReference type="PANTHER" id="PTHR23282">
    <property type="entry name" value="APICAL ENDOSOMAL GLYCOPROTEIN PRECURSOR"/>
    <property type="match status" value="1"/>
</dbReference>
<feature type="domain" description="MAM" evidence="3">
    <location>
        <begin position="658"/>
        <end position="829"/>
    </location>
</feature>
<dbReference type="SUPFAM" id="SSF49899">
    <property type="entry name" value="Concanavalin A-like lectins/glucanases"/>
    <property type="match status" value="7"/>
</dbReference>
<dbReference type="OrthoDB" id="412155at2759"/>
<gene>
    <name evidence="5" type="primary">LOC106157896</name>
</gene>
<dbReference type="InterPro" id="IPR000998">
    <property type="entry name" value="MAM_dom"/>
</dbReference>
<dbReference type="GeneID" id="106157896"/>
<sequence>MGALCWLRILVLHFMFLVTTSGKELFTCNFDDSSDPLCGFVATKATGKFQWQRRKAYTSSTNTGPTADHTGNGGYYVYTEASGSSNNDKAELTSPNLAVLSSIGGCMVFYYHMYGSAMGSLRVHTTSDLTNALWSKDGDQGNFWHRAEVDIPPGTGQVVFEGVRGTNIWSDMAIDDLLITDDACDSGGGGGTAGDREEFQCTFDEDADGTCGFTQPKNDDFDWTRFKGATSSSATGPSEDHTDGNGYYMYTEASGKGSGYTANLQSTSFPLLNIDRCLSFAYHMYGRNIGSLTVQKLSGGQTTSIWNENGNKGDKWQEASISLPPGSFAVVFQAVRGNGYQCDIAIDDVTMYRGDCQTVWLCTFDKDICSFEQSQSDHFDWTRHSGRTPSSNTGPSRDHTTMSENGHYMYIEANGVSYNKLADLKTKNMQFASEHCLVFYYHMYGFGTMGDLSVFSSVDLKTALWFRRGENLGDIWNLALVPLSAGEYSIIFQGKTRYSKSSDIAIDDVMIRTGACPPYPTTPPPTTTTTTQKTTATTKATTTMRSTSTTKTTTTRPTSKTTTPTSTTTIKTTAATTSVNYPTTDTTTERETTSIDSISTKMIPSSTETTTKDMPGLAGLTPTDHSILASRELTSPTSQSLTTEYPRLTFGDPLITVFNCTFETSICGIEQSASDDFDWTRSQGSTSSTGTGPSGDHTTGSGYYMYIEASSPRMYRHTARLVLPSAILTPVNIPRCLRFAYHMFGTRTGTLNVLALNRSNVMAPNQAGNKYDWETLWSLSGNQYNVWYEANVTVTPGTSLVAFEAIKGNGYQSDIAIDDVVVDNGDCDTAWICTFEYSFCGFTTQSSFENVTWERNSPEPGGHSWCSPGGDATLVNGNGSYAFLNLSGNLGGSHFVLMSPEITMTTDYCLEFQYYVFSGAGRGALLAIFLLFSNGFRRQVWNETIGNSAEWHQTYAPLPSGSYRLLFDVTQTDIQCMGLDDVIIRKGSCPETTTVYTPSSTQFGDDTTVSGTTSGPIFTSTEQSIYHTDHTTPAFSETTVDKETTTHGLSIDTNVELNCTFEELTICGFRQSKNDTFNWNRGQGSTSSSNTGPSSDHTTGNGFYMYIESSSPRRPGDQAVLLYPVLPQLNIPRCTQFAFHMYGVHIGSLKVSVDTSALAVWTMEGDQGNKWRVSSATLPPQFTEISFTATRGTEYRGDIAIDDVILAKGRCDAVWVCTFDGSQCGFQSSVTNGLSWKWYSGATLEPKTGPSGDHTLTTGLGRYMYLAHTGLVIPGISAAISSPQLTLQEPGCLVFYYHMWGSDIGTLNVYSMNGSTHLLWSKSKAQGNTWLEARVTIPSDTYSVMFEGVAGNGTSGDIGLDDVMVETGACIAPSTTLPTTSSEITSPTVSSLSISSSTNKHSSKPTASKPAVTDLRISESTYNYETTHFKQTTETVSTTSVETLSSGTSEPLTTEQLSTRHETTYRPLKTMTTEFQTAISARVPSESVTVMTTERYPIPTESSKGSSKAAHSTTVSTRYPSVASQTWGIGTSAVPVQRGTSTTILTSTPKGQFNATTRTVEMTQGSLSTVGTGGKVTKEKDNNPTTLSPTVKVTHYPTTTEQNARTSVGPPTSVTLTTFSPSLSTSSTLLTDKPTMERTTTQSKNVDTKTTIPKSPKTFEFTTTESERAQNEMTTAVHKTGSQEGQSEKDNKEKGTIGGIYMLH</sequence>
<dbReference type="InterPro" id="IPR013320">
    <property type="entry name" value="ConA-like_dom_sf"/>
</dbReference>
<evidence type="ECO:0000256" key="2">
    <source>
        <dbReference type="SAM" id="SignalP"/>
    </source>
</evidence>
<proteinExistence type="predicted"/>
<feature type="domain" description="MAM" evidence="3">
    <location>
        <begin position="1215"/>
        <end position="1372"/>
    </location>
</feature>
<feature type="compositionally biased region" description="Low complexity" evidence="1">
    <location>
        <begin position="1084"/>
        <end position="1095"/>
    </location>
</feature>
<feature type="compositionally biased region" description="Low complexity" evidence="1">
    <location>
        <begin position="527"/>
        <end position="569"/>
    </location>
</feature>
<accession>A0A2R2MU23</accession>
<feature type="compositionally biased region" description="Low complexity" evidence="1">
    <location>
        <begin position="1434"/>
        <end position="1450"/>
    </location>
</feature>
<name>A0A2R2MU23_LINAN</name>
<dbReference type="PROSITE" id="PS00740">
    <property type="entry name" value="MAM_1"/>
    <property type="match status" value="2"/>
</dbReference>
<feature type="domain" description="MAM" evidence="3">
    <location>
        <begin position="199"/>
        <end position="358"/>
    </location>
</feature>
<evidence type="ECO:0000313" key="5">
    <source>
        <dbReference type="RefSeq" id="XP_023933562.1"/>
    </source>
</evidence>
<feature type="region of interest" description="Disordered" evidence="1">
    <location>
        <begin position="1377"/>
        <end position="1411"/>
    </location>
</feature>
<feature type="compositionally biased region" description="Polar residues" evidence="1">
    <location>
        <begin position="1637"/>
        <end position="1653"/>
    </location>
</feature>
<feature type="domain" description="MAM" evidence="3">
    <location>
        <begin position="831"/>
        <end position="991"/>
    </location>
</feature>
<feature type="signal peptide" evidence="2">
    <location>
        <begin position="1"/>
        <end position="22"/>
    </location>
</feature>
<dbReference type="InterPro" id="IPR051560">
    <property type="entry name" value="MAM_domain-containing"/>
</dbReference>
<feature type="region of interest" description="Disordered" evidence="1">
    <location>
        <begin position="515"/>
        <end position="569"/>
    </location>
</feature>
<dbReference type="SMART" id="SM00137">
    <property type="entry name" value="MAM"/>
    <property type="match status" value="7"/>
</dbReference>
<reference evidence="5" key="1">
    <citation type="submission" date="2025-08" db="UniProtKB">
        <authorList>
            <consortium name="RefSeq"/>
        </authorList>
    </citation>
    <scope>IDENTIFICATION</scope>
    <source>
        <tissue evidence="5">Gonads</tissue>
    </source>
</reference>
<dbReference type="PRINTS" id="PR00020">
    <property type="entry name" value="MAMDOMAIN"/>
</dbReference>
<evidence type="ECO:0000259" key="3">
    <source>
        <dbReference type="PROSITE" id="PS50060"/>
    </source>
</evidence>
<protein>
    <submittedName>
        <fullName evidence="5">MAM and LDL-receptor class A domain-containing protein 1</fullName>
    </submittedName>
</protein>
<evidence type="ECO:0000256" key="1">
    <source>
        <dbReference type="SAM" id="MobiDB-lite"/>
    </source>
</evidence>
<dbReference type="GO" id="GO:0016020">
    <property type="term" value="C:membrane"/>
    <property type="evidence" value="ECO:0007669"/>
    <property type="project" value="InterPro"/>
</dbReference>
<feature type="chain" id="PRO_5015137908" evidence="2">
    <location>
        <begin position="23"/>
        <end position="1704"/>
    </location>
</feature>
<dbReference type="Proteomes" id="UP000085678">
    <property type="component" value="Unplaced"/>
</dbReference>